<dbReference type="InterPro" id="IPR042558">
    <property type="entry name" value="Gln-tRNA-synth_Ib_RNA-bd_N_1"/>
</dbReference>
<keyword evidence="4 10" id="KW-0547">Nucleotide-binding</keyword>
<dbReference type="PANTHER" id="PTHR43097:SF4">
    <property type="entry name" value="GLUTAMINE--TRNA LIGASE"/>
    <property type="match status" value="1"/>
</dbReference>
<dbReference type="GO" id="GO:0005524">
    <property type="term" value="F:ATP binding"/>
    <property type="evidence" value="ECO:0007669"/>
    <property type="project" value="UniProtKB-KW"/>
</dbReference>
<dbReference type="FunCoup" id="H0WNU5">
    <property type="interactions" value="2325"/>
</dbReference>
<reference evidence="16" key="1">
    <citation type="submission" date="2011-03" db="EMBL/GenBank/DDBJ databases">
        <title>Version 3 of the genome sequence of Otolemur garnettii (Bushbaby).</title>
        <authorList>
            <consortium name="The Broad Institute Genome Sequencing Platform"/>
            <person name="Di Palma F."/>
            <person name="Johnson J."/>
            <person name="Lander E.S."/>
            <person name="Lindblad-Toh K."/>
            <person name="Jaffe D.B."/>
            <person name="Gnerre S."/>
            <person name="MacCallum I."/>
            <person name="Przybylski D."/>
            <person name="Ribeiro F.J."/>
            <person name="Burton J.N."/>
            <person name="Walker B.J."/>
            <person name="Sharpe T."/>
            <person name="Hall G."/>
        </authorList>
    </citation>
    <scope>NUCLEOTIDE SEQUENCE [LARGE SCALE GENOMIC DNA]</scope>
</reference>
<evidence type="ECO:0000313" key="16">
    <source>
        <dbReference type="Proteomes" id="UP000005225"/>
    </source>
</evidence>
<keyword evidence="6 10" id="KW-0648">Protein biosynthesis</keyword>
<protein>
    <recommendedName>
        <fullName evidence="2">glutamine--tRNA ligase</fullName>
        <ecNumber evidence="2">6.1.1.18</ecNumber>
    </recommendedName>
    <alternativeName>
        <fullName evidence="8">Glutaminyl-tRNA synthetase</fullName>
    </alternativeName>
</protein>
<dbReference type="SUPFAM" id="SSF50715">
    <property type="entry name" value="Ribosomal protein L25-like"/>
    <property type="match status" value="1"/>
</dbReference>
<dbReference type="InterPro" id="IPR000924">
    <property type="entry name" value="Glu/Gln-tRNA-synth"/>
</dbReference>
<sequence length="720" mass="81935">MATLDSLSLFTGLGLSEHKARETLKNTALSAQLRKAATQAQQTLGSTIDKATGTLLYSLASRLRDTRRLSFLVNYIASKKIHTEPQLSAALEYVRSHPLDPIDTVDFEQECGVGVTVTPEQIEEAVEATINRHRPQLLVERYHFNMGLLMGEARAVLKWADGKMIKHEVDMQVLHLLGPKMESDLEKKPKVAKARLEETDRRTAKNAMENGEGAGQTLSLMEQLRGEALKFHKPGENYKTPGYVTTTHTMDLLKQHMEITGGQVRTRFPPEPNGILHIGHAKAINFNFGYAKANNGICFLRFDDTNPEKEEAKFFTAIYDMVTWLGYTPYKVTYASDYFDQLYAWAVELIHRGQAYVCHQQGEELKGHNPLPSPWRDRPMEESLLLFEAMRKGKFSEGEATLRMKLVMEDGKMDPVAYRIKYTPHHRTGDKWCIYPTYDYTHCLCDSIEHITHSLCTKEFQARHPFLWSLPGLRSSHSFFFFSKFLLSISAGFHSSWFELTFFFLFSLAGPGWGFEPATLGVCGWRLSRLSYRCRAKGWESYLLLSLIPESFHLIFFVNPSTSCFREPEPGFKRLAWGQPVGLRHTGYVIELQHVVKGPSGCVENLEVTCRRVDAREKPKAFIHWVSQPLTCEIRLYERLFQHKNPEDPVEVPGGFLSDLNPASLQVIEAALVDCSVALAKPFNKFQFERLGYFSVDPDSRQGQLVFNRTVSLKEDPGKV</sequence>
<dbReference type="EMBL" id="AAQR03163962">
    <property type="status" value="NOT_ANNOTATED_CDS"/>
    <property type="molecule type" value="Genomic_DNA"/>
</dbReference>
<comment type="similarity">
    <text evidence="1 10">Belongs to the class-I aminoacyl-tRNA synthetase family.</text>
</comment>
<dbReference type="InterPro" id="IPR049437">
    <property type="entry name" value="tRNA-synt_1c_C2"/>
</dbReference>
<dbReference type="FunFam" id="2.40.240.10:FF:000008">
    <property type="entry name" value="probable glutamine--tRNA ligase"/>
    <property type="match status" value="1"/>
</dbReference>
<dbReference type="SUPFAM" id="SSF52374">
    <property type="entry name" value="Nucleotidylyl transferase"/>
    <property type="match status" value="1"/>
</dbReference>
<evidence type="ECO:0000256" key="8">
    <source>
        <dbReference type="ARBA" id="ARBA00030466"/>
    </source>
</evidence>
<dbReference type="AlphaFoldDB" id="H0WNU5"/>
<keyword evidence="5 10" id="KW-0067">ATP-binding</keyword>
<dbReference type="GO" id="GO:2001234">
    <property type="term" value="P:negative regulation of apoptotic signaling pathway"/>
    <property type="evidence" value="ECO:0007669"/>
    <property type="project" value="Ensembl"/>
</dbReference>
<dbReference type="InParanoid" id="H0WNU5"/>
<dbReference type="GO" id="GO:0006425">
    <property type="term" value="P:glutaminyl-tRNA aminoacylation"/>
    <property type="evidence" value="ECO:0007669"/>
    <property type="project" value="Ensembl"/>
</dbReference>
<dbReference type="InterPro" id="IPR014729">
    <property type="entry name" value="Rossmann-like_a/b/a_fold"/>
</dbReference>
<dbReference type="GO" id="GO:0017101">
    <property type="term" value="C:aminoacyl-tRNA synthetase multienzyme complex"/>
    <property type="evidence" value="ECO:0007669"/>
    <property type="project" value="Ensembl"/>
</dbReference>
<keyword evidence="3 10" id="KW-0436">Ligase</keyword>
<dbReference type="STRING" id="30611.ENSOGAP00000003521"/>
<feature type="domain" description="Glutaminyl-tRNA synthetase class Ib non-specific RNA-binding" evidence="12">
    <location>
        <begin position="165"/>
        <end position="254"/>
    </location>
</feature>
<dbReference type="Pfam" id="PF04557">
    <property type="entry name" value="tRNA_synt_1c_R2"/>
    <property type="match status" value="1"/>
</dbReference>
<dbReference type="PANTHER" id="PTHR43097">
    <property type="entry name" value="GLUTAMINE-TRNA LIGASE"/>
    <property type="match status" value="1"/>
</dbReference>
<reference evidence="15" key="2">
    <citation type="submission" date="2025-08" db="UniProtKB">
        <authorList>
            <consortium name="Ensembl"/>
        </authorList>
    </citation>
    <scope>IDENTIFICATION</scope>
</reference>
<dbReference type="GO" id="GO:0007420">
    <property type="term" value="P:brain development"/>
    <property type="evidence" value="ECO:0007669"/>
    <property type="project" value="Ensembl"/>
</dbReference>
<dbReference type="Pfam" id="PF20974">
    <property type="entry name" value="tRNA-synt_1c_C2"/>
    <property type="match status" value="1"/>
</dbReference>
<evidence type="ECO:0000259" key="12">
    <source>
        <dbReference type="Pfam" id="PF04557"/>
    </source>
</evidence>
<evidence type="ECO:0000256" key="7">
    <source>
        <dbReference type="ARBA" id="ARBA00023146"/>
    </source>
</evidence>
<dbReference type="InterPro" id="IPR001412">
    <property type="entry name" value="aa-tRNA-synth_I_CS"/>
</dbReference>
<evidence type="ECO:0000256" key="4">
    <source>
        <dbReference type="ARBA" id="ARBA00022741"/>
    </source>
</evidence>
<feature type="domain" description="Glutaminyl-tRNA synthetase class Ib non-specific RNA-binding" evidence="13">
    <location>
        <begin position="7"/>
        <end position="162"/>
    </location>
</feature>
<dbReference type="InterPro" id="IPR050132">
    <property type="entry name" value="Gln/Glu-tRNA_Ligase"/>
</dbReference>
<evidence type="ECO:0000259" key="13">
    <source>
        <dbReference type="Pfam" id="PF04558"/>
    </source>
</evidence>
<dbReference type="InterPro" id="IPR020058">
    <property type="entry name" value="Glu/Gln-tRNA-synth_Ib_cat-dom"/>
</dbReference>
<dbReference type="GO" id="GO:0032873">
    <property type="term" value="P:negative regulation of stress-activated MAPK cascade"/>
    <property type="evidence" value="ECO:0007669"/>
    <property type="project" value="Ensembl"/>
</dbReference>
<dbReference type="GO" id="GO:0019901">
    <property type="term" value="F:protein kinase binding"/>
    <property type="evidence" value="ECO:0007669"/>
    <property type="project" value="Ensembl"/>
</dbReference>
<dbReference type="InterPro" id="IPR011035">
    <property type="entry name" value="Ribosomal_bL25/Gln-tRNA_synth"/>
</dbReference>
<evidence type="ECO:0000259" key="14">
    <source>
        <dbReference type="Pfam" id="PF20974"/>
    </source>
</evidence>
<evidence type="ECO:0000256" key="5">
    <source>
        <dbReference type="ARBA" id="ARBA00022840"/>
    </source>
</evidence>
<dbReference type="InterPro" id="IPR020056">
    <property type="entry name" value="Rbsml_bL25/Gln-tRNA_synth_N"/>
</dbReference>
<dbReference type="Gene3D" id="3.40.50.620">
    <property type="entry name" value="HUPs"/>
    <property type="match status" value="1"/>
</dbReference>
<proteinExistence type="inferred from homology"/>
<dbReference type="PROSITE" id="PS00178">
    <property type="entry name" value="AA_TRNA_LIGASE_I"/>
    <property type="match status" value="1"/>
</dbReference>
<dbReference type="InterPro" id="IPR007638">
    <property type="entry name" value="Gln-tRNA-synth_Ib_RNA-bd_2"/>
</dbReference>
<feature type="domain" description="tRNA synthetases class I (E and Q) anti-codon binding" evidence="14">
    <location>
        <begin position="622"/>
        <end position="697"/>
    </location>
</feature>
<name>H0WNU5_OTOGA</name>
<evidence type="ECO:0000313" key="15">
    <source>
        <dbReference type="Ensembl" id="ENSOGAP00000003521.2"/>
    </source>
</evidence>
<dbReference type="Pfam" id="PF00749">
    <property type="entry name" value="tRNA-synt_1c"/>
    <property type="match status" value="1"/>
</dbReference>
<dbReference type="GO" id="GO:0005829">
    <property type="term" value="C:cytosol"/>
    <property type="evidence" value="ECO:0007669"/>
    <property type="project" value="Ensembl"/>
</dbReference>
<dbReference type="Proteomes" id="UP000005225">
    <property type="component" value="Unassembled WGS sequence"/>
</dbReference>
<dbReference type="EMBL" id="AAQR03163963">
    <property type="status" value="NOT_ANNOTATED_CDS"/>
    <property type="molecule type" value="Genomic_DNA"/>
</dbReference>
<accession>H0WNU5</accession>
<comment type="catalytic activity">
    <reaction evidence="9">
        <text>tRNA(Gln) + L-glutamine + ATP = L-glutaminyl-tRNA(Gln) + AMP + diphosphate</text>
        <dbReference type="Rhea" id="RHEA:20121"/>
        <dbReference type="Rhea" id="RHEA-COMP:9662"/>
        <dbReference type="Rhea" id="RHEA-COMP:9681"/>
        <dbReference type="ChEBI" id="CHEBI:30616"/>
        <dbReference type="ChEBI" id="CHEBI:33019"/>
        <dbReference type="ChEBI" id="CHEBI:58359"/>
        <dbReference type="ChEBI" id="CHEBI:78442"/>
        <dbReference type="ChEBI" id="CHEBI:78521"/>
        <dbReference type="ChEBI" id="CHEBI:456215"/>
        <dbReference type="EC" id="6.1.1.18"/>
    </reaction>
</comment>
<dbReference type="GO" id="GO:0004819">
    <property type="term" value="F:glutamine-tRNA ligase activity"/>
    <property type="evidence" value="ECO:0007669"/>
    <property type="project" value="UniProtKB-EC"/>
</dbReference>
<dbReference type="Gene3D" id="2.40.240.10">
    <property type="entry name" value="Ribosomal Protein L25, Chain P"/>
    <property type="match status" value="2"/>
</dbReference>
<dbReference type="eggNOG" id="KOG1148">
    <property type="taxonomic scope" value="Eukaryota"/>
</dbReference>
<evidence type="ECO:0000256" key="9">
    <source>
        <dbReference type="ARBA" id="ARBA00048270"/>
    </source>
</evidence>
<dbReference type="GeneTree" id="ENSGT00550000074972"/>
<keyword evidence="16" id="KW-1185">Reference proteome</keyword>
<dbReference type="Pfam" id="PF04558">
    <property type="entry name" value="tRNA_synt_1c_R1"/>
    <property type="match status" value="1"/>
</dbReference>
<evidence type="ECO:0000259" key="11">
    <source>
        <dbReference type="Pfam" id="PF00749"/>
    </source>
</evidence>
<evidence type="ECO:0000256" key="6">
    <source>
        <dbReference type="ARBA" id="ARBA00022917"/>
    </source>
</evidence>
<feature type="domain" description="Glutamyl/glutaminyl-tRNA synthetase class Ib catalytic" evidence="11">
    <location>
        <begin position="263"/>
        <end position="465"/>
    </location>
</feature>
<dbReference type="InterPro" id="IPR042559">
    <property type="entry name" value="Gln-tRNA-synth_Ib_RNA-bd_N_2"/>
</dbReference>
<dbReference type="FunFam" id="1.10.8.1290:FF:000001">
    <property type="entry name" value="Glutamine--tRNA ligase"/>
    <property type="match status" value="1"/>
</dbReference>
<dbReference type="EMBL" id="AAQR03163964">
    <property type="status" value="NOT_ANNOTATED_CDS"/>
    <property type="molecule type" value="Genomic_DNA"/>
</dbReference>
<dbReference type="Gene3D" id="1.10.10.2420">
    <property type="match status" value="1"/>
</dbReference>
<keyword evidence="7 10" id="KW-0030">Aminoacyl-tRNA synthetase</keyword>
<dbReference type="FunFam" id="1.10.10.2420:FF:000004">
    <property type="entry name" value="Glutamine--tRNA ligase"/>
    <property type="match status" value="1"/>
</dbReference>
<evidence type="ECO:0000256" key="10">
    <source>
        <dbReference type="RuleBase" id="RU363037"/>
    </source>
</evidence>
<dbReference type="OMA" id="TWCIYPM"/>
<evidence type="ECO:0000256" key="3">
    <source>
        <dbReference type="ARBA" id="ARBA00022598"/>
    </source>
</evidence>
<dbReference type="InterPro" id="IPR007639">
    <property type="entry name" value="Gln-tRNA-synth_Ib_RNA-bd_N"/>
</dbReference>
<dbReference type="HOGENOM" id="CLU_001882_2_3_1"/>
<reference evidence="15" key="3">
    <citation type="submission" date="2025-09" db="UniProtKB">
        <authorList>
            <consortium name="Ensembl"/>
        </authorList>
    </citation>
    <scope>IDENTIFICATION</scope>
</reference>
<evidence type="ECO:0000256" key="2">
    <source>
        <dbReference type="ARBA" id="ARBA00012836"/>
    </source>
</evidence>
<dbReference type="GO" id="GO:0004860">
    <property type="term" value="F:protein kinase inhibitor activity"/>
    <property type="evidence" value="ECO:0007669"/>
    <property type="project" value="Ensembl"/>
</dbReference>
<organism evidence="15 16">
    <name type="scientific">Otolemur garnettii</name>
    <name type="common">Small-eared galago</name>
    <name type="synonym">Garnett's greater bushbaby</name>
    <dbReference type="NCBI Taxonomy" id="30611"/>
    <lineage>
        <taxon>Eukaryota</taxon>
        <taxon>Metazoa</taxon>
        <taxon>Chordata</taxon>
        <taxon>Craniata</taxon>
        <taxon>Vertebrata</taxon>
        <taxon>Euteleostomi</taxon>
        <taxon>Mammalia</taxon>
        <taxon>Eutheria</taxon>
        <taxon>Euarchontoglires</taxon>
        <taxon>Primates</taxon>
        <taxon>Strepsirrhini</taxon>
        <taxon>Lorisiformes</taxon>
        <taxon>Galagidae</taxon>
        <taxon>Otolemur</taxon>
    </lineage>
</organism>
<dbReference type="Gene3D" id="1.10.8.1290">
    <property type="entry name" value="Glutaminyl-tRNA synthetase, non-specific RNA binding region part 1, domain 1"/>
    <property type="match status" value="1"/>
</dbReference>
<dbReference type="Ensembl" id="ENSOGAT00000003958.2">
    <property type="protein sequence ID" value="ENSOGAP00000003521.2"/>
    <property type="gene ID" value="ENSOGAG00000003954.2"/>
</dbReference>
<dbReference type="GO" id="GO:0045892">
    <property type="term" value="P:negative regulation of DNA-templated transcription"/>
    <property type="evidence" value="ECO:0007669"/>
    <property type="project" value="Ensembl"/>
</dbReference>
<dbReference type="PRINTS" id="PR00987">
    <property type="entry name" value="TRNASYNTHGLU"/>
</dbReference>
<evidence type="ECO:0000256" key="1">
    <source>
        <dbReference type="ARBA" id="ARBA00005594"/>
    </source>
</evidence>
<dbReference type="EC" id="6.1.1.18" evidence="2"/>